<sequence>MSKEIRYSILDLATVLEGDTYTQTFEKSVLSAQAAEKFGYERYWFSEHHNMPSVISAATSLLIGHVAQQTQSIRVGSGGIMLPNHTTLSIAEQFGTLDAMFPNRIDLGLGRAPGTDPLTASVLRRGDENFNYNFEYHIQELLRYFSTENANAKVRAFPGEGANVPLYILGSSTDSAYLAAKLGMPYAFAGHFAPGQFRQAFEIYQSRFTPSKFLDKPYSMLCVSVFAAETEDEAQYISLSHYQAIVNLLLDQRAPLVHPENTNLEDMSEMLYQRVMQMTALSLIGDKEILKSKISQLIQDLNLDEIMVYSNIYDFESKLKSYEITSQVFKEFNQNFD</sequence>
<dbReference type="RefSeq" id="WP_354507955.1">
    <property type="nucleotide sequence ID" value="NZ_JBEPMO010000005.1"/>
</dbReference>
<name>A0ABV2LVM9_9FLAO</name>
<dbReference type="PANTHER" id="PTHR30137">
    <property type="entry name" value="LUCIFERASE-LIKE MONOOXYGENASE"/>
    <property type="match status" value="1"/>
</dbReference>
<accession>A0ABV2LVM9</accession>
<evidence type="ECO:0000313" key="3">
    <source>
        <dbReference type="EMBL" id="MET3731568.1"/>
    </source>
</evidence>
<dbReference type="NCBIfam" id="TIGR03558">
    <property type="entry name" value="oxido_grp_1"/>
    <property type="match status" value="1"/>
</dbReference>
<dbReference type="InterPro" id="IPR011251">
    <property type="entry name" value="Luciferase-like_dom"/>
</dbReference>
<evidence type="ECO:0000259" key="2">
    <source>
        <dbReference type="Pfam" id="PF00296"/>
    </source>
</evidence>
<reference evidence="3 4" key="1">
    <citation type="submission" date="2024-06" db="EMBL/GenBank/DDBJ databases">
        <title>Genomic Encyclopedia of Type Strains, Phase IV (KMG-IV): sequencing the most valuable type-strain genomes for metagenomic binning, comparative biology and taxonomic classification.</title>
        <authorList>
            <person name="Goeker M."/>
        </authorList>
    </citation>
    <scope>NUCLEOTIDE SEQUENCE [LARGE SCALE GENOMIC DNA]</scope>
    <source>
        <strain evidence="3 4">DSM 29388</strain>
    </source>
</reference>
<dbReference type="InterPro" id="IPR050766">
    <property type="entry name" value="Bact_Lucif_Oxidored"/>
</dbReference>
<comment type="caution">
    <text evidence="3">The sequence shown here is derived from an EMBL/GenBank/DDBJ whole genome shotgun (WGS) entry which is preliminary data.</text>
</comment>
<comment type="similarity">
    <text evidence="1">To bacterial alkanal monooxygenase alpha and beta chains.</text>
</comment>
<dbReference type="Pfam" id="PF00296">
    <property type="entry name" value="Bac_luciferase"/>
    <property type="match status" value="1"/>
</dbReference>
<evidence type="ECO:0000256" key="1">
    <source>
        <dbReference type="ARBA" id="ARBA00007789"/>
    </source>
</evidence>
<evidence type="ECO:0000313" key="4">
    <source>
        <dbReference type="Proteomes" id="UP001549146"/>
    </source>
</evidence>
<dbReference type="EMBL" id="JBEPMO010000005">
    <property type="protein sequence ID" value="MET3731568.1"/>
    <property type="molecule type" value="Genomic_DNA"/>
</dbReference>
<dbReference type="Proteomes" id="UP001549146">
    <property type="component" value="Unassembled WGS sequence"/>
</dbReference>
<dbReference type="InterPro" id="IPR036661">
    <property type="entry name" value="Luciferase-like_sf"/>
</dbReference>
<proteinExistence type="predicted"/>
<protein>
    <submittedName>
        <fullName evidence="3">Luciferase family oxidoreductase group 1</fullName>
    </submittedName>
</protein>
<keyword evidence="4" id="KW-1185">Reference proteome</keyword>
<dbReference type="SUPFAM" id="SSF51679">
    <property type="entry name" value="Bacterial luciferase-like"/>
    <property type="match status" value="1"/>
</dbReference>
<gene>
    <name evidence="3" type="ORF">ABID46_001142</name>
</gene>
<dbReference type="PANTHER" id="PTHR30137:SF6">
    <property type="entry name" value="LUCIFERASE-LIKE MONOOXYGENASE"/>
    <property type="match status" value="1"/>
</dbReference>
<feature type="domain" description="Luciferase-like" evidence="2">
    <location>
        <begin position="8"/>
        <end position="268"/>
    </location>
</feature>
<dbReference type="Gene3D" id="3.20.20.30">
    <property type="entry name" value="Luciferase-like domain"/>
    <property type="match status" value="1"/>
</dbReference>
<organism evidence="3 4">
    <name type="scientific">Moheibacter stercoris</name>
    <dbReference type="NCBI Taxonomy" id="1628251"/>
    <lineage>
        <taxon>Bacteria</taxon>
        <taxon>Pseudomonadati</taxon>
        <taxon>Bacteroidota</taxon>
        <taxon>Flavobacteriia</taxon>
        <taxon>Flavobacteriales</taxon>
        <taxon>Weeksellaceae</taxon>
        <taxon>Moheibacter</taxon>
    </lineage>
</organism>
<dbReference type="InterPro" id="IPR019949">
    <property type="entry name" value="CmoO-like"/>
</dbReference>